<gene>
    <name evidence="2" type="ORF">D5F01_LYC06698</name>
</gene>
<evidence type="ECO:0000313" key="2">
    <source>
        <dbReference type="EMBL" id="KAE8293764.1"/>
    </source>
</evidence>
<organism evidence="2 3">
    <name type="scientific">Larimichthys crocea</name>
    <name type="common">Large yellow croaker</name>
    <name type="synonym">Pseudosciaena crocea</name>
    <dbReference type="NCBI Taxonomy" id="215358"/>
    <lineage>
        <taxon>Eukaryota</taxon>
        <taxon>Metazoa</taxon>
        <taxon>Chordata</taxon>
        <taxon>Craniata</taxon>
        <taxon>Vertebrata</taxon>
        <taxon>Euteleostomi</taxon>
        <taxon>Actinopterygii</taxon>
        <taxon>Neopterygii</taxon>
        <taxon>Teleostei</taxon>
        <taxon>Neoteleostei</taxon>
        <taxon>Acanthomorphata</taxon>
        <taxon>Eupercaria</taxon>
        <taxon>Sciaenidae</taxon>
        <taxon>Larimichthys</taxon>
    </lineage>
</organism>
<evidence type="ECO:0000256" key="1">
    <source>
        <dbReference type="SAM" id="MobiDB-lite"/>
    </source>
</evidence>
<sequence>MMSASPLKQGPSAATAGHSNDPLRRTHTHLSSESASTSIQQPSVRSKLSTQFPRSPTQQLQFHTPVWQPTDPGPDAKFTPAPPMLSPYTHPRTAPAQVSISPSATLPIFQPTVQTTMAPALLSQTSAHRPPIVTLPPQSLPYPNFPETQVTHQ</sequence>
<dbReference type="Proteomes" id="UP000424527">
    <property type="component" value="Unassembled WGS sequence"/>
</dbReference>
<comment type="caution">
    <text evidence="2">The sequence shown here is derived from an EMBL/GenBank/DDBJ whole genome shotgun (WGS) entry which is preliminary data.</text>
</comment>
<name>A0A6G0IQY7_LARCR</name>
<feature type="region of interest" description="Disordered" evidence="1">
    <location>
        <begin position="1"/>
        <end position="98"/>
    </location>
</feature>
<dbReference type="EMBL" id="REGW02000007">
    <property type="protein sequence ID" value="KAE8293764.1"/>
    <property type="molecule type" value="Genomic_DNA"/>
</dbReference>
<reference evidence="2 3" key="1">
    <citation type="submission" date="2019-07" db="EMBL/GenBank/DDBJ databases">
        <title>Chromosome genome assembly for large yellow croaker.</title>
        <authorList>
            <person name="Xiao S."/>
        </authorList>
    </citation>
    <scope>NUCLEOTIDE SEQUENCE [LARGE SCALE GENOMIC DNA]</scope>
    <source>
        <strain evidence="2">JMULYC20181020</strain>
        <tissue evidence="2">Muscle</tissue>
    </source>
</reference>
<evidence type="ECO:0000313" key="3">
    <source>
        <dbReference type="Proteomes" id="UP000424527"/>
    </source>
</evidence>
<keyword evidence="3" id="KW-1185">Reference proteome</keyword>
<dbReference type="AlphaFoldDB" id="A0A6G0IQY7"/>
<accession>A0A6G0IQY7</accession>
<protein>
    <submittedName>
        <fullName evidence="2">Uncharacterized protein</fullName>
    </submittedName>
</protein>
<feature type="region of interest" description="Disordered" evidence="1">
    <location>
        <begin position="128"/>
        <end position="153"/>
    </location>
</feature>
<feature type="compositionally biased region" description="Polar residues" evidence="1">
    <location>
        <begin position="29"/>
        <end position="62"/>
    </location>
</feature>
<proteinExistence type="predicted"/>